<sequence length="206" mass="21463">MTGPTTHQSPVTNCPTGRGASKVQVMPYWVTDICRLSGVPVVLVGSGPVVTSVVGAVPVVVPVVVRSPLEVVPVVVVAFGSVVAAVVEVDEVVAASVPPEPPPQARANEQASAQVTTSRRSIAAFYKKYEGRAGDRASRASPGSSLARGLVAPRCGGEPGTTRGGEPVPRDRFPCSAVKMSRGTGRAWLRPRGHAWGEPVPRDRFP</sequence>
<gene>
    <name evidence="2" type="ORF">OV079_21050</name>
</gene>
<dbReference type="RefSeq" id="WP_267770650.1">
    <property type="nucleotide sequence ID" value="NZ_JAPNKE010000002.1"/>
</dbReference>
<dbReference type="AlphaFoldDB" id="A0A9X3EPP1"/>
<evidence type="ECO:0000256" key="1">
    <source>
        <dbReference type="SAM" id="MobiDB-lite"/>
    </source>
</evidence>
<dbReference type="Proteomes" id="UP001150924">
    <property type="component" value="Unassembled WGS sequence"/>
</dbReference>
<name>A0A9X3EPP1_9BACT</name>
<evidence type="ECO:0000313" key="3">
    <source>
        <dbReference type="Proteomes" id="UP001150924"/>
    </source>
</evidence>
<accession>A0A9X3EPP1</accession>
<feature type="region of interest" description="Disordered" evidence="1">
    <location>
        <begin position="134"/>
        <end position="177"/>
    </location>
</feature>
<dbReference type="EMBL" id="JAPNKE010000002">
    <property type="protein sequence ID" value="MCY1007999.1"/>
    <property type="molecule type" value="Genomic_DNA"/>
</dbReference>
<keyword evidence="3" id="KW-1185">Reference proteome</keyword>
<reference evidence="2" key="1">
    <citation type="submission" date="2022-11" db="EMBL/GenBank/DDBJ databases">
        <title>Minimal conservation of predation-associated metabolite biosynthetic gene clusters underscores biosynthetic potential of Myxococcota including descriptions for ten novel species: Archangium lansinium sp. nov., Myxococcus landrumus sp. nov., Nannocystis bai.</title>
        <authorList>
            <person name="Ahearne A."/>
            <person name="Stevens C."/>
            <person name="Phillips K."/>
        </authorList>
    </citation>
    <scope>NUCLEOTIDE SEQUENCE</scope>
    <source>
        <strain evidence="2">Na p29</strain>
    </source>
</reference>
<proteinExistence type="predicted"/>
<comment type="caution">
    <text evidence="2">The sequence shown here is derived from an EMBL/GenBank/DDBJ whole genome shotgun (WGS) entry which is preliminary data.</text>
</comment>
<protein>
    <submittedName>
        <fullName evidence="2">Uncharacterized protein</fullName>
    </submittedName>
</protein>
<evidence type="ECO:0000313" key="2">
    <source>
        <dbReference type="EMBL" id="MCY1007999.1"/>
    </source>
</evidence>
<organism evidence="2 3">
    <name type="scientific">Nannocystis pusilla</name>
    <dbReference type="NCBI Taxonomy" id="889268"/>
    <lineage>
        <taxon>Bacteria</taxon>
        <taxon>Pseudomonadati</taxon>
        <taxon>Myxococcota</taxon>
        <taxon>Polyangia</taxon>
        <taxon>Nannocystales</taxon>
        <taxon>Nannocystaceae</taxon>
        <taxon>Nannocystis</taxon>
    </lineage>
</organism>